<dbReference type="Pfam" id="PF00314">
    <property type="entry name" value="Thaumatin"/>
    <property type="match status" value="1"/>
</dbReference>
<feature type="chain" id="PRO_5036411444" evidence="1">
    <location>
        <begin position="20"/>
        <end position="182"/>
    </location>
</feature>
<evidence type="ECO:0000313" key="3">
    <source>
        <dbReference type="EMBL" id="CAF3688025.1"/>
    </source>
</evidence>
<dbReference type="PROSITE" id="PS51367">
    <property type="entry name" value="THAUMATIN_2"/>
    <property type="match status" value="1"/>
</dbReference>
<reference evidence="2" key="1">
    <citation type="submission" date="2021-02" db="EMBL/GenBank/DDBJ databases">
        <authorList>
            <person name="Nowell W R."/>
        </authorList>
    </citation>
    <scope>NUCLEOTIDE SEQUENCE</scope>
</reference>
<dbReference type="EMBL" id="CAJOBB010000475">
    <property type="protein sequence ID" value="CAF3688025.1"/>
    <property type="molecule type" value="Genomic_DNA"/>
</dbReference>
<dbReference type="SUPFAM" id="SSF49870">
    <property type="entry name" value="Osmotin, thaumatin-like protein"/>
    <property type="match status" value="1"/>
</dbReference>
<keyword evidence="1" id="KW-0732">Signal</keyword>
<proteinExistence type="predicted"/>
<dbReference type="Proteomes" id="UP000663868">
    <property type="component" value="Unassembled WGS sequence"/>
</dbReference>
<dbReference type="InterPro" id="IPR001938">
    <property type="entry name" value="Thaumatin"/>
</dbReference>
<comment type="caution">
    <text evidence="2">The sequence shown here is derived from an EMBL/GenBank/DDBJ whole genome shotgun (WGS) entry which is preliminary data.</text>
</comment>
<protein>
    <submittedName>
        <fullName evidence="2">Uncharacterized protein</fullName>
    </submittedName>
</protein>
<dbReference type="InterPro" id="IPR037176">
    <property type="entry name" value="Osmotin/thaumatin-like_sf"/>
</dbReference>
<gene>
    <name evidence="2" type="ORF">IZO911_LOCUS33705</name>
    <name evidence="3" type="ORF">KXQ929_LOCUS10149</name>
</gene>
<dbReference type="PANTHER" id="PTHR31013">
    <property type="entry name" value="THAUMATIN FAMILY PROTEIN-RELATED"/>
    <property type="match status" value="1"/>
</dbReference>
<sequence length="182" mass="20083">MIAIRICLLGILIIRTVCGVRVKVKNKCGFPLLVRIGNGDGGRWIDAGQESWGTNGRSDRTWAVQPGIWGDDTLAEINDDNGHIWYDISLVDGFTYPMALVPVGGAGGNRRNLYCVGWNVLNECPDNLKVWVNGSVRACKNHSVNPGHFKARCPDAYSWSGDDKSSMADTYNPDYMEITFCP</sequence>
<evidence type="ECO:0000313" key="2">
    <source>
        <dbReference type="EMBL" id="CAF1294523.1"/>
    </source>
</evidence>
<name>A0A815DCL2_9BILA</name>
<dbReference type="EMBL" id="CAJNOE010000631">
    <property type="protein sequence ID" value="CAF1294523.1"/>
    <property type="molecule type" value="Genomic_DNA"/>
</dbReference>
<organism evidence="2 4">
    <name type="scientific">Adineta steineri</name>
    <dbReference type="NCBI Taxonomy" id="433720"/>
    <lineage>
        <taxon>Eukaryota</taxon>
        <taxon>Metazoa</taxon>
        <taxon>Spiralia</taxon>
        <taxon>Gnathifera</taxon>
        <taxon>Rotifera</taxon>
        <taxon>Eurotatoria</taxon>
        <taxon>Bdelloidea</taxon>
        <taxon>Adinetida</taxon>
        <taxon>Adinetidae</taxon>
        <taxon>Adineta</taxon>
    </lineage>
</organism>
<accession>A0A815DCL2</accession>
<dbReference type="Proteomes" id="UP000663860">
    <property type="component" value="Unassembled WGS sequence"/>
</dbReference>
<dbReference type="SMART" id="SM00205">
    <property type="entry name" value="THN"/>
    <property type="match status" value="1"/>
</dbReference>
<evidence type="ECO:0000256" key="1">
    <source>
        <dbReference type="SAM" id="SignalP"/>
    </source>
</evidence>
<dbReference type="Gene3D" id="2.60.110.10">
    <property type="entry name" value="Thaumatin"/>
    <property type="match status" value="1"/>
</dbReference>
<dbReference type="AlphaFoldDB" id="A0A815DCL2"/>
<dbReference type="PANTHER" id="PTHR31013:SF2">
    <property type="entry name" value="THAUMATIN-LIKE PROTEIN"/>
    <property type="match status" value="1"/>
</dbReference>
<dbReference type="PRINTS" id="PR00347">
    <property type="entry name" value="THAUMATIN"/>
</dbReference>
<feature type="signal peptide" evidence="1">
    <location>
        <begin position="1"/>
        <end position="19"/>
    </location>
</feature>
<evidence type="ECO:0000313" key="4">
    <source>
        <dbReference type="Proteomes" id="UP000663860"/>
    </source>
</evidence>